<evidence type="ECO:0000313" key="3">
    <source>
        <dbReference type="Proteomes" id="UP000321058"/>
    </source>
</evidence>
<organism evidence="2 3">
    <name type="scientific">Reyranella soli</name>
    <dbReference type="NCBI Taxonomy" id="1230389"/>
    <lineage>
        <taxon>Bacteria</taxon>
        <taxon>Pseudomonadati</taxon>
        <taxon>Pseudomonadota</taxon>
        <taxon>Alphaproteobacteria</taxon>
        <taxon>Hyphomicrobiales</taxon>
        <taxon>Reyranellaceae</taxon>
        <taxon>Reyranella</taxon>
    </lineage>
</organism>
<keyword evidence="3" id="KW-1185">Reference proteome</keyword>
<feature type="chain" id="PRO_5022130741" description="Lipoprotein" evidence="1">
    <location>
        <begin position="23"/>
        <end position="171"/>
    </location>
</feature>
<reference evidence="2 3" key="1">
    <citation type="submission" date="2019-07" db="EMBL/GenBank/DDBJ databases">
        <title>Whole genome shotgun sequence of Reyranella soli NBRC 108950.</title>
        <authorList>
            <person name="Hosoyama A."/>
            <person name="Uohara A."/>
            <person name="Ohji S."/>
            <person name="Ichikawa N."/>
        </authorList>
    </citation>
    <scope>NUCLEOTIDE SEQUENCE [LARGE SCALE GENOMIC DNA]</scope>
    <source>
        <strain evidence="2 3">NBRC 108950</strain>
    </source>
</reference>
<accession>A0A512NP75</accession>
<name>A0A512NP75_9HYPH</name>
<dbReference type="OrthoDB" id="8443104at2"/>
<dbReference type="AlphaFoldDB" id="A0A512NP75"/>
<dbReference type="Proteomes" id="UP000321058">
    <property type="component" value="Unassembled WGS sequence"/>
</dbReference>
<protein>
    <recommendedName>
        <fullName evidence="4">Lipoprotein</fullName>
    </recommendedName>
</protein>
<dbReference type="PROSITE" id="PS51257">
    <property type="entry name" value="PROKAR_LIPOPROTEIN"/>
    <property type="match status" value="1"/>
</dbReference>
<dbReference type="RefSeq" id="WP_147156074.1">
    <property type="nucleotide sequence ID" value="NZ_BKAJ01000179.1"/>
</dbReference>
<comment type="caution">
    <text evidence="2">The sequence shown here is derived from an EMBL/GenBank/DDBJ whole genome shotgun (WGS) entry which is preliminary data.</text>
</comment>
<keyword evidence="1" id="KW-0732">Signal</keyword>
<evidence type="ECO:0008006" key="4">
    <source>
        <dbReference type="Google" id="ProtNLM"/>
    </source>
</evidence>
<proteinExistence type="predicted"/>
<feature type="signal peptide" evidence="1">
    <location>
        <begin position="1"/>
        <end position="22"/>
    </location>
</feature>
<sequence length="171" mass="18188">MTHRKFVILAPALLALSLAACGGGTPEVGYACPAPFTVDDAGRLTHFADGPGRDPRDIAYEASIAGAGTKCSVSRSRVDVTLLLRISANAGPSASAARTSVPYFVRVLDSNNNVVQSQEFTADFRLTSANPRATSQEELTLTLPRDGGFRIAVGLKPTPEELNYNRRGRQP</sequence>
<dbReference type="EMBL" id="BKAJ01000179">
    <property type="protein sequence ID" value="GEP60739.1"/>
    <property type="molecule type" value="Genomic_DNA"/>
</dbReference>
<gene>
    <name evidence="2" type="ORF">RSO01_79050</name>
</gene>
<evidence type="ECO:0000313" key="2">
    <source>
        <dbReference type="EMBL" id="GEP60739.1"/>
    </source>
</evidence>
<evidence type="ECO:0000256" key="1">
    <source>
        <dbReference type="SAM" id="SignalP"/>
    </source>
</evidence>